<dbReference type="PANTHER" id="PTHR43847">
    <property type="entry name" value="BLL3993 PROTEIN"/>
    <property type="match status" value="1"/>
</dbReference>
<comment type="subcellular location">
    <subcellularLocation>
        <location evidence="1">Endomembrane system</location>
        <topology evidence="1">Multi-pass membrane protein</topology>
    </subcellularLocation>
</comment>
<sequence>MGGGTTFRVQRAILVRFATGIVVIALLLFVPAGSIAYWEGWLYMAVLFVPTVFVVLHFLKHDPKFLERRMKMREWESEQQAIVILSAVIFFVGFLIPGLDHRFGWSDVPVAAVLVADGVVLSGYAIAFLAMRENTYAGAVVEVEAGQEVIDTSPYAVVRHPMYPGAVLVFLAPPLAIGWFWALVTCLPLPALLVRRIRGEEETLVRDLRRIGGKHATGLSPICGERSV</sequence>
<dbReference type="EMBL" id="VCYH01000001">
    <property type="protein sequence ID" value="MDN7023706.1"/>
    <property type="molecule type" value="Genomic_DNA"/>
</dbReference>
<protein>
    <submittedName>
        <fullName evidence="6">Isoprenylcysteine carboxylmethyltransferase family protein</fullName>
    </submittedName>
</protein>
<evidence type="ECO:0000313" key="6">
    <source>
        <dbReference type="EMBL" id="MDN7023706.1"/>
    </source>
</evidence>
<organism evidence="6 7">
    <name type="scientific">Methanoculleus frigidifontis</name>
    <dbReference type="NCBI Taxonomy" id="2584085"/>
    <lineage>
        <taxon>Archaea</taxon>
        <taxon>Methanobacteriati</taxon>
        <taxon>Methanobacteriota</taxon>
        <taxon>Stenosarchaea group</taxon>
        <taxon>Methanomicrobia</taxon>
        <taxon>Methanomicrobiales</taxon>
        <taxon>Methanomicrobiaceae</taxon>
        <taxon>Methanoculleus</taxon>
    </lineage>
</organism>
<evidence type="ECO:0000256" key="4">
    <source>
        <dbReference type="ARBA" id="ARBA00023136"/>
    </source>
</evidence>
<proteinExistence type="predicted"/>
<feature type="transmembrane region" description="Helical" evidence="5">
    <location>
        <begin position="111"/>
        <end position="130"/>
    </location>
</feature>
<accession>A0ABT8M710</accession>
<evidence type="ECO:0000256" key="5">
    <source>
        <dbReference type="SAM" id="Phobius"/>
    </source>
</evidence>
<evidence type="ECO:0000256" key="1">
    <source>
        <dbReference type="ARBA" id="ARBA00004127"/>
    </source>
</evidence>
<comment type="caution">
    <text evidence="6">The sequence shown here is derived from an EMBL/GenBank/DDBJ whole genome shotgun (WGS) entry which is preliminary data.</text>
</comment>
<feature type="transmembrane region" description="Helical" evidence="5">
    <location>
        <begin position="12"/>
        <end position="35"/>
    </location>
</feature>
<name>A0ABT8M710_9EURY</name>
<keyword evidence="2 5" id="KW-0812">Transmembrane</keyword>
<feature type="transmembrane region" description="Helical" evidence="5">
    <location>
        <begin position="41"/>
        <end position="59"/>
    </location>
</feature>
<keyword evidence="4 5" id="KW-0472">Membrane</keyword>
<dbReference type="InterPro" id="IPR007318">
    <property type="entry name" value="Phopholipid_MeTrfase"/>
</dbReference>
<dbReference type="PANTHER" id="PTHR43847:SF1">
    <property type="entry name" value="BLL3993 PROTEIN"/>
    <property type="match status" value="1"/>
</dbReference>
<feature type="transmembrane region" description="Helical" evidence="5">
    <location>
        <begin position="80"/>
        <end position="99"/>
    </location>
</feature>
<evidence type="ECO:0000313" key="7">
    <source>
        <dbReference type="Proteomes" id="UP001168338"/>
    </source>
</evidence>
<reference evidence="6" key="1">
    <citation type="submission" date="2019-05" db="EMBL/GenBank/DDBJ databases">
        <title>Methanoculleus sp. FWC-SCC1, a methanogenic archaeon isolated from deep marine cold seep.</title>
        <authorList>
            <person name="Chen Y.-W."/>
            <person name="Chen S.-C."/>
            <person name="Teng N.-H."/>
            <person name="Lai M.-C."/>
        </authorList>
    </citation>
    <scope>NUCLEOTIDE SEQUENCE</scope>
    <source>
        <strain evidence="6">FWC-SCC1</strain>
    </source>
</reference>
<gene>
    <name evidence="6" type="ORF">FGU65_02140</name>
</gene>
<feature type="transmembrane region" description="Helical" evidence="5">
    <location>
        <begin position="163"/>
        <end position="184"/>
    </location>
</feature>
<dbReference type="Pfam" id="PF04191">
    <property type="entry name" value="PEMT"/>
    <property type="match status" value="1"/>
</dbReference>
<dbReference type="RefSeq" id="WP_301662755.1">
    <property type="nucleotide sequence ID" value="NZ_VCYH01000001.1"/>
</dbReference>
<keyword evidence="7" id="KW-1185">Reference proteome</keyword>
<dbReference type="Gene3D" id="1.20.120.1630">
    <property type="match status" value="1"/>
</dbReference>
<evidence type="ECO:0000256" key="3">
    <source>
        <dbReference type="ARBA" id="ARBA00022989"/>
    </source>
</evidence>
<dbReference type="InterPro" id="IPR052527">
    <property type="entry name" value="Metal_cation-efflux_comp"/>
</dbReference>
<evidence type="ECO:0000256" key="2">
    <source>
        <dbReference type="ARBA" id="ARBA00022692"/>
    </source>
</evidence>
<keyword evidence="3 5" id="KW-1133">Transmembrane helix</keyword>
<dbReference type="Proteomes" id="UP001168338">
    <property type="component" value="Unassembled WGS sequence"/>
</dbReference>